<gene>
    <name evidence="1" type="ORF">Q0590_36930</name>
</gene>
<dbReference type="EMBL" id="JAUKPO010000120">
    <property type="protein sequence ID" value="MDO1451913.1"/>
    <property type="molecule type" value="Genomic_DNA"/>
</dbReference>
<comment type="caution">
    <text evidence="1">The sequence shown here is derived from an EMBL/GenBank/DDBJ whole genome shotgun (WGS) entry which is preliminary data.</text>
</comment>
<sequence>IERYTRDLSTGQLSGMQEIKTLVTKYGNRSAIGLTFDPTSTAQNLIAWVSHCSSGLVNAPEFDGNLSKLSGLNLEAEQLVLTKLPRSKKDHLVNSIAFKAGEPTMLYFNQGSNSSMGAYDESWQRNESLLAGAILRLDLNKLQGLPLPLNVQTTSNQALINAAPANSITFSDGTYNPYASNSPLTIYASGVRNSYDLVWHSNGHMYVPANGSAAGGNSPASVAGTRRPDGSFYSGPQVPATTGIQVQGDWLFRVNPLKPVGYFGHPNPLRGEYVAHRGYPDNSKYPQGTLPDVNYRGAAFNFDLNKSPNGAIEYKSNTFNGALKGWLLVCRFAGGSDIIALKPGTLVPLSGQTASSNDAQYNISSYRTGSGTNGIPGLGNLSNPLDITEDPANGNLYVVEYNWNNTAGKLAQITLLKVTAPSAPAPLIVVSPAQIFDNAVKATTSPVQTITIANTGNATLTVTGINLEGVNSDQFELSGLPAGFPEIPLSIAANSASTFGIAFKPGTVGQKTATVRVKSTGSADKLVTLRGLGTNGLGGTSEPSLQAILDLYNIPVNVGDDDKTTNIIHSSSTSQQAPLLGEEIIAPQFERAEDGPITIEPLSVFGPTGSNPVVGFGWYDAGKADSKHELFTVSNDPISNGQTVNVKYSGILSFDPGISTLGFYSRWPWFTNRHLYSEDSLNTFQGAIPHHVRVYPLKTSTGTVIPYAYIVAFEEHISGFDYQDLVVIVRNVRAINPAVAKELKFGASPLNFTVIAGETAATQKVTLSATSGSPTVSLTKSVNSDWLVLPQQTALGNLSVAINSTGLIPGTYKATVTAAATGYIQAVMEVNLVVNPPLSASALKVNFQPAAQTSVPAGYVKDDGGAYNATRTYGWVNLTSKTPVDFSANMRERVGSDELRLRTLVQMQTSGATPGAWEYALANGTYKVTVSVGDPNYVDSKHQINVEGVTVINGFVPTTTQRFMSATVTVTIADGKLTIDPIGGVNTKLNYVIIDPASTSPDTT</sequence>
<dbReference type="InterPro" id="IPR008979">
    <property type="entry name" value="Galactose-bd-like_sf"/>
</dbReference>
<evidence type="ECO:0000313" key="2">
    <source>
        <dbReference type="Proteomes" id="UP001168528"/>
    </source>
</evidence>
<dbReference type="PANTHER" id="PTHR19328">
    <property type="entry name" value="HEDGEHOG-INTERACTING PROTEIN"/>
    <property type="match status" value="1"/>
</dbReference>
<dbReference type="InterPro" id="IPR013783">
    <property type="entry name" value="Ig-like_fold"/>
</dbReference>
<keyword evidence="2" id="KW-1185">Reference proteome</keyword>
<dbReference type="PANTHER" id="PTHR19328:SF75">
    <property type="entry name" value="ALDOSE SUGAR DEHYDROGENASE YLII"/>
    <property type="match status" value="1"/>
</dbReference>
<accession>A0ABT8RKJ2</accession>
<dbReference type="SUPFAM" id="SSF63829">
    <property type="entry name" value="Calcium-dependent phosphotriesterase"/>
    <property type="match status" value="1"/>
</dbReference>
<dbReference type="Proteomes" id="UP001168528">
    <property type="component" value="Unassembled WGS sequence"/>
</dbReference>
<name>A0ABT8RKJ2_9BACT</name>
<dbReference type="Gene3D" id="2.60.40.10">
    <property type="entry name" value="Immunoglobulins"/>
    <property type="match status" value="1"/>
</dbReference>
<feature type="non-terminal residue" evidence="1">
    <location>
        <position position="1004"/>
    </location>
</feature>
<dbReference type="InterPro" id="IPR011042">
    <property type="entry name" value="6-blade_b-propeller_TolB-like"/>
</dbReference>
<organism evidence="1 2">
    <name type="scientific">Rhodocytophaga aerolata</name>
    <dbReference type="NCBI Taxonomy" id="455078"/>
    <lineage>
        <taxon>Bacteria</taxon>
        <taxon>Pseudomonadati</taxon>
        <taxon>Bacteroidota</taxon>
        <taxon>Cytophagia</taxon>
        <taxon>Cytophagales</taxon>
        <taxon>Rhodocytophagaceae</taxon>
        <taxon>Rhodocytophaga</taxon>
    </lineage>
</organism>
<dbReference type="RefSeq" id="WP_302042708.1">
    <property type="nucleotide sequence ID" value="NZ_JAUKPO010000120.1"/>
</dbReference>
<dbReference type="Gene3D" id="2.120.10.30">
    <property type="entry name" value="TolB, C-terminal domain"/>
    <property type="match status" value="1"/>
</dbReference>
<evidence type="ECO:0000313" key="1">
    <source>
        <dbReference type="EMBL" id="MDO1451913.1"/>
    </source>
</evidence>
<proteinExistence type="predicted"/>
<dbReference type="Gene3D" id="2.60.120.430">
    <property type="entry name" value="Galactose-binding lectin"/>
    <property type="match status" value="1"/>
</dbReference>
<protein>
    <submittedName>
        <fullName evidence="1">Choice-of-anchor D domain-containing protein</fullName>
    </submittedName>
</protein>
<feature type="non-terminal residue" evidence="1">
    <location>
        <position position="1"/>
    </location>
</feature>
<reference evidence="1" key="1">
    <citation type="submission" date="2023-07" db="EMBL/GenBank/DDBJ databases">
        <title>The genome sequence of Rhodocytophaga aerolata KACC 12507.</title>
        <authorList>
            <person name="Zhang X."/>
        </authorList>
    </citation>
    <scope>NUCLEOTIDE SEQUENCE</scope>
    <source>
        <strain evidence="1">KACC 12507</strain>
    </source>
</reference>
<dbReference type="NCBIfam" id="NF012200">
    <property type="entry name" value="choice_anch_D"/>
    <property type="match status" value="1"/>
</dbReference>
<dbReference type="SUPFAM" id="SSF49785">
    <property type="entry name" value="Galactose-binding domain-like"/>
    <property type="match status" value="1"/>
</dbReference>